<evidence type="ECO:0000313" key="2">
    <source>
        <dbReference type="Proteomes" id="UP000596977"/>
    </source>
</evidence>
<protein>
    <submittedName>
        <fullName evidence="1">Uncharacterized protein</fullName>
    </submittedName>
</protein>
<dbReference type="AlphaFoldDB" id="A0A916R847"/>
<reference evidence="1 2" key="1">
    <citation type="journal article" date="2014" name="Int. J. Syst. Evol. Microbiol.">
        <title>Complete genome sequence of Corynebacterium casei LMG S-19264T (=DSM 44701T), isolated from a smear-ripened cheese.</title>
        <authorList>
            <consortium name="US DOE Joint Genome Institute (JGI-PGF)"/>
            <person name="Walter F."/>
            <person name="Albersmeier A."/>
            <person name="Kalinowski J."/>
            <person name="Ruckert C."/>
        </authorList>
    </citation>
    <scope>NUCLEOTIDE SEQUENCE [LARGE SCALE GENOMIC DNA]</scope>
    <source>
        <strain evidence="1 2">CGMCC 1.15896</strain>
    </source>
</reference>
<name>A0A916R847_9HYPH</name>
<organism evidence="1 2">
    <name type="scientific">Pelagibacterium lentulum</name>
    <dbReference type="NCBI Taxonomy" id="2029865"/>
    <lineage>
        <taxon>Bacteria</taxon>
        <taxon>Pseudomonadati</taxon>
        <taxon>Pseudomonadota</taxon>
        <taxon>Alphaproteobacteria</taxon>
        <taxon>Hyphomicrobiales</taxon>
        <taxon>Devosiaceae</taxon>
        <taxon>Pelagibacterium</taxon>
    </lineage>
</organism>
<dbReference type="Proteomes" id="UP000596977">
    <property type="component" value="Unassembled WGS sequence"/>
</dbReference>
<dbReference type="EMBL" id="BMKB01000002">
    <property type="protein sequence ID" value="GGA43156.1"/>
    <property type="molecule type" value="Genomic_DNA"/>
</dbReference>
<evidence type="ECO:0000313" key="1">
    <source>
        <dbReference type="EMBL" id="GGA43156.1"/>
    </source>
</evidence>
<comment type="caution">
    <text evidence="1">The sequence shown here is derived from an EMBL/GenBank/DDBJ whole genome shotgun (WGS) entry which is preliminary data.</text>
</comment>
<proteinExistence type="predicted"/>
<accession>A0A916R847</accession>
<gene>
    <name evidence="1" type="ORF">GCM10011499_10910</name>
</gene>
<sequence>MIDSRDFLAAKRRADNEVIVPSGPKIACSGGDTTDHRLIWAKLDRAHAKAAPFKRNEAMLAVSLIESSSSPAPVFRRTLSTRLGSSASRSASG</sequence>
<keyword evidence="2" id="KW-1185">Reference proteome</keyword>